<evidence type="ECO:0000256" key="4">
    <source>
        <dbReference type="ARBA" id="ARBA00022490"/>
    </source>
</evidence>
<evidence type="ECO:0000256" key="1">
    <source>
        <dbReference type="ARBA" id="ARBA00004804"/>
    </source>
</evidence>
<dbReference type="InterPro" id="IPR038071">
    <property type="entry name" value="UROD/MetE-like_sf"/>
</dbReference>
<comment type="similarity">
    <text evidence="2 8 10">Belongs to the uroporphyrinogen decarboxylase family.</text>
</comment>
<dbReference type="CDD" id="cd00717">
    <property type="entry name" value="URO-D"/>
    <property type="match status" value="1"/>
</dbReference>
<evidence type="ECO:0000256" key="7">
    <source>
        <dbReference type="ARBA" id="ARBA00023244"/>
    </source>
</evidence>
<dbReference type="GO" id="GO:0019353">
    <property type="term" value="P:protoporphyrinogen IX biosynthetic process from glutamate"/>
    <property type="evidence" value="ECO:0007669"/>
    <property type="project" value="TreeGrafter"/>
</dbReference>
<dbReference type="Proteomes" id="UP000199423">
    <property type="component" value="Unassembled WGS sequence"/>
</dbReference>
<dbReference type="PANTHER" id="PTHR21091">
    <property type="entry name" value="METHYLTETRAHYDROFOLATE:HOMOCYSTEINE METHYLTRANSFERASE RELATED"/>
    <property type="match status" value="1"/>
</dbReference>
<protein>
    <recommendedName>
        <fullName evidence="3 8">Uroporphyrinogen decarboxylase</fullName>
        <shortName evidence="8">UPD</shortName>
        <shortName evidence="8">URO-D</shortName>
        <ecNumber evidence="3 8">4.1.1.37</ecNumber>
    </recommendedName>
</protein>
<feature type="binding site" evidence="8">
    <location>
        <position position="81"/>
    </location>
    <ligand>
        <name>substrate</name>
    </ligand>
</feature>
<dbReference type="AlphaFoldDB" id="A0A1I7NSN7"/>
<keyword evidence="5 8" id="KW-0210">Decarboxylase</keyword>
<feature type="domain" description="Uroporphyrinogen decarboxylase (URO-D)" evidence="12">
    <location>
        <begin position="145"/>
        <end position="161"/>
    </location>
</feature>
<feature type="binding site" evidence="8">
    <location>
        <begin position="31"/>
        <end position="35"/>
    </location>
    <ligand>
        <name>substrate</name>
    </ligand>
</feature>
<evidence type="ECO:0000256" key="8">
    <source>
        <dbReference type="HAMAP-Rule" id="MF_00218"/>
    </source>
</evidence>
<keyword evidence="7 8" id="KW-0627">Porphyrin biosynthesis</keyword>
<name>A0A1I7NSN7_9HYPH</name>
<dbReference type="EC" id="4.1.1.37" evidence="3 8"/>
<evidence type="ECO:0000256" key="9">
    <source>
        <dbReference type="RuleBase" id="RU000554"/>
    </source>
</evidence>
<feature type="binding site" evidence="8">
    <location>
        <position position="328"/>
    </location>
    <ligand>
        <name>substrate</name>
    </ligand>
</feature>
<evidence type="ECO:0000259" key="12">
    <source>
        <dbReference type="PROSITE" id="PS00907"/>
    </source>
</evidence>
<comment type="subunit">
    <text evidence="8">Homodimer.</text>
</comment>
<dbReference type="NCBIfam" id="TIGR01464">
    <property type="entry name" value="hemE"/>
    <property type="match status" value="1"/>
</dbReference>
<dbReference type="InterPro" id="IPR000257">
    <property type="entry name" value="Uroporphyrinogen_deCOase"/>
</dbReference>
<keyword evidence="6 8" id="KW-0456">Lyase</keyword>
<reference evidence="14" key="1">
    <citation type="submission" date="2016-10" db="EMBL/GenBank/DDBJ databases">
        <authorList>
            <person name="Varghese N."/>
            <person name="Submissions S."/>
        </authorList>
    </citation>
    <scope>NUCLEOTIDE SEQUENCE [LARGE SCALE GENOMIC DNA]</scope>
    <source>
        <strain evidence="14">DSM 1565</strain>
    </source>
</reference>
<dbReference type="PROSITE" id="PS00907">
    <property type="entry name" value="UROD_2"/>
    <property type="match status" value="1"/>
</dbReference>
<dbReference type="RefSeq" id="WP_177228190.1">
    <property type="nucleotide sequence ID" value="NZ_FPCH01000003.1"/>
</dbReference>
<dbReference type="SUPFAM" id="SSF51726">
    <property type="entry name" value="UROD/MetE-like"/>
    <property type="match status" value="1"/>
</dbReference>
<evidence type="ECO:0000256" key="6">
    <source>
        <dbReference type="ARBA" id="ARBA00023239"/>
    </source>
</evidence>
<comment type="subcellular location">
    <subcellularLocation>
        <location evidence="8">Cytoplasm</location>
    </subcellularLocation>
</comment>
<comment type="caution">
    <text evidence="8">Lacks conserved residue(s) required for the propagation of feature annotation.</text>
</comment>
<dbReference type="FunFam" id="3.20.20.210:FF:000007">
    <property type="entry name" value="Uroporphyrinogen decarboxylase"/>
    <property type="match status" value="1"/>
</dbReference>
<evidence type="ECO:0000256" key="10">
    <source>
        <dbReference type="RuleBase" id="RU004169"/>
    </source>
</evidence>
<dbReference type="STRING" id="51670.SAMN04488557_3249"/>
<dbReference type="HAMAP" id="MF_00218">
    <property type="entry name" value="URO_D"/>
    <property type="match status" value="1"/>
</dbReference>
<proteinExistence type="inferred from homology"/>
<gene>
    <name evidence="8" type="primary">hemE</name>
    <name evidence="13" type="ORF">SAMN04488557_3249</name>
</gene>
<dbReference type="Gene3D" id="3.20.20.210">
    <property type="match status" value="1"/>
</dbReference>
<dbReference type="PANTHER" id="PTHR21091:SF169">
    <property type="entry name" value="UROPORPHYRINOGEN DECARBOXYLASE"/>
    <property type="match status" value="1"/>
</dbReference>
<dbReference type="GO" id="GO:0004853">
    <property type="term" value="F:uroporphyrinogen decarboxylase activity"/>
    <property type="evidence" value="ECO:0007669"/>
    <property type="project" value="UniProtKB-UniRule"/>
</dbReference>
<evidence type="ECO:0000256" key="2">
    <source>
        <dbReference type="ARBA" id="ARBA00009935"/>
    </source>
</evidence>
<sequence>MHDPNANQPLKRFLTPFSGKAVQPPPVWLMRQAGRYLPEYRKIRSEAGTFLDLCYSPKLAAEVTLQPIRRYGFDAAILFSDILVVPDALGQNVRFAEGEGPRLEPIKSVDDLRRLTLSNTHYKFAKVCETVALLARELPRETALIGFCGAPWTVATYMAEGRGSTDQAAARSWAYRDRQGFSQLIDLLTEASIVYLSNQVEAGANALQIFDSWAGSLADDEFERWVIAPTARIVTEIRRRHPKVPIIGFPRGAAASLQKYIDGTNVDGVSCDTACPLSVMQAIAKTGKVVQGNLDPLLLVAGGDALDARAGAICEAMAGLPFVFNLGHGIVPETPPENVARLVQRVREKGN</sequence>
<keyword evidence="14" id="KW-1185">Reference proteome</keyword>
<evidence type="ECO:0000256" key="5">
    <source>
        <dbReference type="ARBA" id="ARBA00022793"/>
    </source>
</evidence>
<feature type="binding site" evidence="8">
    <location>
        <position position="212"/>
    </location>
    <ligand>
        <name>substrate</name>
    </ligand>
</feature>
<evidence type="ECO:0000256" key="3">
    <source>
        <dbReference type="ARBA" id="ARBA00012288"/>
    </source>
</evidence>
<dbReference type="UniPathway" id="UPA00251">
    <property type="reaction ID" value="UER00321"/>
</dbReference>
<evidence type="ECO:0000313" key="13">
    <source>
        <dbReference type="EMBL" id="SFV37608.1"/>
    </source>
</evidence>
<dbReference type="Pfam" id="PF01208">
    <property type="entry name" value="URO-D"/>
    <property type="match status" value="1"/>
</dbReference>
<comment type="catalytic activity">
    <reaction evidence="8 9">
        <text>uroporphyrinogen III + 4 H(+) = coproporphyrinogen III + 4 CO2</text>
        <dbReference type="Rhea" id="RHEA:19865"/>
        <dbReference type="ChEBI" id="CHEBI:15378"/>
        <dbReference type="ChEBI" id="CHEBI:16526"/>
        <dbReference type="ChEBI" id="CHEBI:57308"/>
        <dbReference type="ChEBI" id="CHEBI:57309"/>
        <dbReference type="EC" id="4.1.1.37"/>
    </reaction>
</comment>
<dbReference type="EMBL" id="FPCH01000003">
    <property type="protein sequence ID" value="SFV37608.1"/>
    <property type="molecule type" value="Genomic_DNA"/>
</dbReference>
<keyword evidence="4 8" id="KW-0963">Cytoplasm</keyword>
<evidence type="ECO:0000313" key="14">
    <source>
        <dbReference type="Proteomes" id="UP000199423"/>
    </source>
</evidence>
<dbReference type="PROSITE" id="PS00906">
    <property type="entry name" value="UROD_1"/>
    <property type="match status" value="1"/>
</dbReference>
<dbReference type="GO" id="GO:0005829">
    <property type="term" value="C:cytosol"/>
    <property type="evidence" value="ECO:0007669"/>
    <property type="project" value="TreeGrafter"/>
</dbReference>
<comment type="pathway">
    <text evidence="1 8 9">Porphyrin-containing compound metabolism; protoporphyrin-IX biosynthesis; coproporphyrinogen-III from 5-aminolevulinate: step 4/4.</text>
</comment>
<evidence type="ECO:0000259" key="11">
    <source>
        <dbReference type="PROSITE" id="PS00906"/>
    </source>
</evidence>
<dbReference type="InterPro" id="IPR006361">
    <property type="entry name" value="Uroporphyrinogen_deCO2ase_HemE"/>
</dbReference>
<comment type="function">
    <text evidence="8">Catalyzes the decarboxylation of four acetate groups of uroporphyrinogen-III to yield coproporphyrinogen-III.</text>
</comment>
<feature type="site" description="Transition state stabilizer" evidence="8">
    <location>
        <position position="81"/>
    </location>
</feature>
<accession>A0A1I7NSN7</accession>
<feature type="binding site" evidence="8">
    <location>
        <position position="157"/>
    </location>
    <ligand>
        <name>substrate</name>
    </ligand>
</feature>
<feature type="domain" description="Uroporphyrinogen decarboxylase (URO-D)" evidence="11">
    <location>
        <begin position="26"/>
        <end position="35"/>
    </location>
</feature>
<organism evidence="13 14">
    <name type="scientific">Hyphomicrobium facile</name>
    <dbReference type="NCBI Taxonomy" id="51670"/>
    <lineage>
        <taxon>Bacteria</taxon>
        <taxon>Pseudomonadati</taxon>
        <taxon>Pseudomonadota</taxon>
        <taxon>Alphaproteobacteria</taxon>
        <taxon>Hyphomicrobiales</taxon>
        <taxon>Hyphomicrobiaceae</taxon>
        <taxon>Hyphomicrobium</taxon>
    </lineage>
</organism>